<dbReference type="AlphaFoldDB" id="A0A2X2JD93"/>
<dbReference type="Proteomes" id="UP000432350">
    <property type="component" value="Unassembled WGS sequence"/>
</dbReference>
<accession>A0A654D2U6</accession>
<evidence type="ECO:0000313" key="4">
    <source>
        <dbReference type="Proteomes" id="UP000432350"/>
    </source>
</evidence>
<evidence type="ECO:0000313" key="3">
    <source>
        <dbReference type="Proteomes" id="UP000251241"/>
    </source>
</evidence>
<protein>
    <submittedName>
        <fullName evidence="1">Uncharacterized protein</fullName>
    </submittedName>
</protein>
<organism evidence="1 3">
    <name type="scientific">Sphingobacterium multivorum</name>
    <dbReference type="NCBI Taxonomy" id="28454"/>
    <lineage>
        <taxon>Bacteria</taxon>
        <taxon>Pseudomonadati</taxon>
        <taxon>Bacteroidota</taxon>
        <taxon>Sphingobacteriia</taxon>
        <taxon>Sphingobacteriales</taxon>
        <taxon>Sphingobacteriaceae</taxon>
        <taxon>Sphingobacterium</taxon>
    </lineage>
</organism>
<sequence length="104" mass="12063">MEHSAAYDNKDLHVGDIVRFHTPHPDEDPNTIFIVLWSYYDPAGKSSRAEVVKFDQRSKQTPVIQKWFIRDLERVPEVSPELLKQIELFMKSKLGNAIISKLVI</sequence>
<gene>
    <name evidence="1" type="ORF">NCTC11343_01682</name>
    <name evidence="2" type="ORF">SPHINGO8BC_51553</name>
</gene>
<dbReference type="RefSeq" id="WP_070569368.1">
    <property type="nucleotide sequence ID" value="NZ_CP068086.1"/>
</dbReference>
<dbReference type="EMBL" id="CABWMV010000024">
    <property type="protein sequence ID" value="VXD00183.1"/>
    <property type="molecule type" value="Genomic_DNA"/>
</dbReference>
<dbReference type="GeneID" id="97181464"/>
<evidence type="ECO:0000313" key="2">
    <source>
        <dbReference type="EMBL" id="VXD00183.1"/>
    </source>
</evidence>
<dbReference type="EMBL" id="UAUU01000006">
    <property type="protein sequence ID" value="SPZ85125.1"/>
    <property type="molecule type" value="Genomic_DNA"/>
</dbReference>
<reference evidence="1 3" key="1">
    <citation type="submission" date="2018-06" db="EMBL/GenBank/DDBJ databases">
        <authorList>
            <consortium name="Pathogen Informatics"/>
            <person name="Doyle S."/>
        </authorList>
    </citation>
    <scope>NUCLEOTIDE SEQUENCE [LARGE SCALE GENOMIC DNA]</scope>
    <source>
        <strain evidence="1 3">NCTC11343</strain>
    </source>
</reference>
<name>A0A2X2JD93_SPHMU</name>
<evidence type="ECO:0000313" key="1">
    <source>
        <dbReference type="EMBL" id="SPZ85125.1"/>
    </source>
</evidence>
<proteinExistence type="predicted"/>
<reference evidence="2 4" key="2">
    <citation type="submission" date="2019-10" db="EMBL/GenBank/DDBJ databases">
        <authorList>
            <person name="Karimi E."/>
        </authorList>
    </citation>
    <scope>NUCLEOTIDE SEQUENCE [LARGE SCALE GENOMIC DNA]</scope>
    <source>
        <strain evidence="2">Sphingobacterium sp. 8BC</strain>
    </source>
</reference>
<accession>A0A2X2JD93</accession>
<dbReference type="Proteomes" id="UP000251241">
    <property type="component" value="Unassembled WGS sequence"/>
</dbReference>